<evidence type="ECO:0000259" key="2">
    <source>
        <dbReference type="Pfam" id="PF05763"/>
    </source>
</evidence>
<keyword evidence="1" id="KW-0812">Transmembrane</keyword>
<evidence type="ECO:0000313" key="3">
    <source>
        <dbReference type="EMBL" id="HHI00401.1"/>
    </source>
</evidence>
<keyword evidence="1" id="KW-0472">Membrane</keyword>
<gene>
    <name evidence="3" type="ORF">ENL40_02815</name>
</gene>
<comment type="caution">
    <text evidence="3">The sequence shown here is derived from an EMBL/GenBank/DDBJ whole genome shotgun (WGS) entry which is preliminary data.</text>
</comment>
<proteinExistence type="predicted"/>
<dbReference type="InterPro" id="IPR008553">
    <property type="entry name" value="DUF835"/>
</dbReference>
<keyword evidence="1" id="KW-1133">Transmembrane helix</keyword>
<name>A0A7C5JYT2_THELI</name>
<evidence type="ECO:0000256" key="1">
    <source>
        <dbReference type="SAM" id="Phobius"/>
    </source>
</evidence>
<feature type="transmembrane region" description="Helical" evidence="1">
    <location>
        <begin position="20"/>
        <end position="41"/>
    </location>
</feature>
<dbReference type="AlphaFoldDB" id="A0A7C5JYT2"/>
<organism evidence="3">
    <name type="scientific">Thermococcus litoralis</name>
    <dbReference type="NCBI Taxonomy" id="2265"/>
    <lineage>
        <taxon>Archaea</taxon>
        <taxon>Methanobacteriati</taxon>
        <taxon>Methanobacteriota</taxon>
        <taxon>Thermococci</taxon>
        <taxon>Thermococcales</taxon>
        <taxon>Thermococcaceae</taxon>
        <taxon>Thermococcus</taxon>
    </lineage>
</organism>
<reference evidence="3" key="1">
    <citation type="journal article" date="2020" name="mSystems">
        <title>Genome- and Community-Level Interaction Insights into Carbon Utilization and Element Cycling Functions of Hydrothermarchaeota in Hydrothermal Sediment.</title>
        <authorList>
            <person name="Zhou Z."/>
            <person name="Liu Y."/>
            <person name="Xu W."/>
            <person name="Pan J."/>
            <person name="Luo Z.H."/>
            <person name="Li M."/>
        </authorList>
    </citation>
    <scope>NUCLEOTIDE SEQUENCE [LARGE SCALE GENOMIC DNA]</scope>
    <source>
        <strain evidence="3">HyVt-93</strain>
    </source>
</reference>
<sequence length="192" mass="22256">MMNVNSALFFVAKDFIPGRAYFALFYVPFAFEILKSLLGIFTSKKKNKQEINDKLLSSGAYLYTSLNIDRLVNEFLGDKNIVVIARNPYLFEKYEIPILWLSKVENENAISPAHLERILHWAVTSIKSEDALIIDGVEYLILENGFESVFRFLVNLKDHILLRNSILVLVVDERALEEKHAFLLQREFKKIL</sequence>
<accession>A0A7C5JYT2</accession>
<dbReference type="EMBL" id="DRTU01000120">
    <property type="protein sequence ID" value="HHI00401.1"/>
    <property type="molecule type" value="Genomic_DNA"/>
</dbReference>
<protein>
    <submittedName>
        <fullName evidence="3">DUF835 domain-containing protein</fullName>
    </submittedName>
</protein>
<dbReference type="Pfam" id="PF05763">
    <property type="entry name" value="DUF835"/>
    <property type="match status" value="1"/>
</dbReference>
<feature type="domain" description="DUF835" evidence="2">
    <location>
        <begin position="78"/>
        <end position="188"/>
    </location>
</feature>
<dbReference type="Proteomes" id="UP000886217">
    <property type="component" value="Unassembled WGS sequence"/>
</dbReference>